<dbReference type="RefSeq" id="WP_108430663.1">
    <property type="nucleotide sequence ID" value="NZ_CP026947.1"/>
</dbReference>
<feature type="transmembrane region" description="Helical" evidence="1">
    <location>
        <begin position="40"/>
        <end position="60"/>
    </location>
</feature>
<feature type="transmembrane region" description="Helical" evidence="1">
    <location>
        <begin position="67"/>
        <end position="90"/>
    </location>
</feature>
<reference evidence="3" key="1">
    <citation type="submission" date="2018-04" db="EMBL/GenBank/DDBJ databases">
        <authorList>
            <person name="Liu S."/>
            <person name="Wang Z."/>
            <person name="Li J."/>
        </authorList>
    </citation>
    <scope>NUCLEOTIDE SEQUENCE [LARGE SCALE GENOMIC DNA]</scope>
    <source>
        <strain evidence="3">2189</strain>
    </source>
</reference>
<evidence type="ECO:0000256" key="1">
    <source>
        <dbReference type="SAM" id="Phobius"/>
    </source>
</evidence>
<evidence type="ECO:0000313" key="3">
    <source>
        <dbReference type="Proteomes" id="UP000244989"/>
    </source>
</evidence>
<dbReference type="AlphaFoldDB" id="A0A2U1T5M0"/>
<dbReference type="Proteomes" id="UP000244989">
    <property type="component" value="Unassembled WGS sequence"/>
</dbReference>
<keyword evidence="1" id="KW-0812">Transmembrane</keyword>
<feature type="transmembrane region" description="Helical" evidence="1">
    <location>
        <begin position="102"/>
        <end position="120"/>
    </location>
</feature>
<organism evidence="2 3">
    <name type="scientific">Corynebacterium yudongzhengii</name>
    <dbReference type="NCBI Taxonomy" id="2080740"/>
    <lineage>
        <taxon>Bacteria</taxon>
        <taxon>Bacillati</taxon>
        <taxon>Actinomycetota</taxon>
        <taxon>Actinomycetes</taxon>
        <taxon>Mycobacteriales</taxon>
        <taxon>Corynebacteriaceae</taxon>
        <taxon>Corynebacterium</taxon>
    </lineage>
</organism>
<dbReference type="OrthoDB" id="9810847at2"/>
<proteinExistence type="predicted"/>
<keyword evidence="1" id="KW-0472">Membrane</keyword>
<accession>A0A2U1T5M0</accession>
<dbReference type="Pfam" id="PF04020">
    <property type="entry name" value="Phage_holin_4_2"/>
    <property type="match status" value="1"/>
</dbReference>
<feature type="transmembrane region" description="Helical" evidence="1">
    <location>
        <begin position="7"/>
        <end position="28"/>
    </location>
</feature>
<name>A0A2U1T5M0_9CORY</name>
<dbReference type="PANTHER" id="PTHR37309">
    <property type="entry name" value="SLR0284 PROTEIN"/>
    <property type="match status" value="1"/>
</dbReference>
<keyword evidence="1" id="KW-1133">Transmembrane helix</keyword>
<comment type="caution">
    <text evidence="2">The sequence shown here is derived from an EMBL/GenBank/DDBJ whole genome shotgun (WGS) entry which is preliminary data.</text>
</comment>
<dbReference type="KEGG" id="cyz:C3B44_00650"/>
<keyword evidence="3" id="KW-1185">Reference proteome</keyword>
<dbReference type="EMBL" id="QEEZ01000015">
    <property type="protein sequence ID" value="PWC01282.1"/>
    <property type="molecule type" value="Genomic_DNA"/>
</dbReference>
<gene>
    <name evidence="2" type="ORF">DF222_08310</name>
</gene>
<dbReference type="PANTHER" id="PTHR37309:SF1">
    <property type="entry name" value="SLR0284 PROTEIN"/>
    <property type="match status" value="1"/>
</dbReference>
<dbReference type="InterPro" id="IPR007165">
    <property type="entry name" value="Phage_holin_4_2"/>
</dbReference>
<sequence>MRSVFLLILDVIIVALALWAVAALVPGVEITGGPNISREWTFVAVAAVFILVNSVLGTLLRVLGLPLTCLTLGLFALVINAAVFAAVAWISQQIGLGLYIDGFWPALFGAIVLALVRWALSTLTEGLRRA</sequence>
<evidence type="ECO:0000313" key="2">
    <source>
        <dbReference type="EMBL" id="PWC01282.1"/>
    </source>
</evidence>
<protein>
    <submittedName>
        <fullName evidence="2">Phage holin family protein</fullName>
    </submittedName>
</protein>